<feature type="transmembrane region" description="Helical" evidence="6">
    <location>
        <begin position="216"/>
        <end position="234"/>
    </location>
</feature>
<dbReference type="PANTHER" id="PTHR30294">
    <property type="entry name" value="MEMBRANE COMPONENT OF ABC TRANSPORTER YHHJ-RELATED"/>
    <property type="match status" value="1"/>
</dbReference>
<evidence type="ECO:0000256" key="4">
    <source>
        <dbReference type="ARBA" id="ARBA00022989"/>
    </source>
</evidence>
<dbReference type="EMBL" id="RPFJ01000018">
    <property type="protein sequence ID" value="RPD94382.1"/>
    <property type="molecule type" value="Genomic_DNA"/>
</dbReference>
<gene>
    <name evidence="7" type="primary">gldF</name>
    <name evidence="7" type="ORF">EGM88_12450</name>
</gene>
<organism evidence="7 8">
    <name type="scientific">Aureibaculum marinum</name>
    <dbReference type="NCBI Taxonomy" id="2487930"/>
    <lineage>
        <taxon>Bacteria</taxon>
        <taxon>Pseudomonadati</taxon>
        <taxon>Bacteroidota</taxon>
        <taxon>Flavobacteriia</taxon>
        <taxon>Flavobacteriales</taxon>
        <taxon>Flavobacteriaceae</taxon>
        <taxon>Aureibaculum</taxon>
    </lineage>
</organism>
<keyword evidence="3 6" id="KW-0812">Transmembrane</keyword>
<comment type="caution">
    <text evidence="7">The sequence shown here is derived from an EMBL/GenBank/DDBJ whole genome shotgun (WGS) entry which is preliminary data.</text>
</comment>
<dbReference type="GO" id="GO:0140359">
    <property type="term" value="F:ABC-type transporter activity"/>
    <property type="evidence" value="ECO:0007669"/>
    <property type="project" value="InterPro"/>
</dbReference>
<dbReference type="Pfam" id="PF12679">
    <property type="entry name" value="ABC2_membrane_2"/>
    <property type="match status" value="1"/>
</dbReference>
<evidence type="ECO:0000313" key="8">
    <source>
        <dbReference type="Proteomes" id="UP000270856"/>
    </source>
</evidence>
<dbReference type="GO" id="GO:0005886">
    <property type="term" value="C:plasma membrane"/>
    <property type="evidence" value="ECO:0007669"/>
    <property type="project" value="UniProtKB-SubCell"/>
</dbReference>
<dbReference type="Proteomes" id="UP000270856">
    <property type="component" value="Unassembled WGS sequence"/>
</dbReference>
<evidence type="ECO:0000256" key="1">
    <source>
        <dbReference type="ARBA" id="ARBA00004651"/>
    </source>
</evidence>
<dbReference type="OrthoDB" id="9794512at2"/>
<keyword evidence="5 6" id="KW-0472">Membrane</keyword>
<dbReference type="RefSeq" id="WP_123898705.1">
    <property type="nucleotide sequence ID" value="NZ_RPFJ01000018.1"/>
</dbReference>
<name>A0A3N4ND91_9FLAO</name>
<feature type="transmembrane region" description="Helical" evidence="6">
    <location>
        <begin position="165"/>
        <end position="182"/>
    </location>
</feature>
<feature type="transmembrane region" description="Helical" evidence="6">
    <location>
        <begin position="12"/>
        <end position="36"/>
    </location>
</feature>
<evidence type="ECO:0000256" key="3">
    <source>
        <dbReference type="ARBA" id="ARBA00022692"/>
    </source>
</evidence>
<evidence type="ECO:0000256" key="2">
    <source>
        <dbReference type="ARBA" id="ARBA00022475"/>
    </source>
</evidence>
<evidence type="ECO:0000256" key="6">
    <source>
        <dbReference type="SAM" id="Phobius"/>
    </source>
</evidence>
<comment type="subcellular location">
    <subcellularLocation>
        <location evidence="1">Cell membrane</location>
        <topology evidence="1">Multi-pass membrane protein</topology>
    </subcellularLocation>
</comment>
<evidence type="ECO:0000313" key="7">
    <source>
        <dbReference type="EMBL" id="RPD94382.1"/>
    </source>
</evidence>
<keyword evidence="8" id="KW-1185">Reference proteome</keyword>
<keyword evidence="2" id="KW-1003">Cell membrane</keyword>
<sequence>MISILKKELNSFFASPIGYLVIAVFLVINGLFLWVFNGDFNILNAGFADLNSFFFITPWFFLFLIPAITMRTFSDEFRLGTIEILKTKPISNWQIVWGKFLGAFFLIILALLPTLIYAFSILKLGNPPNNLDLGSTIGSYVGLLCIASTYTAIGLFTSTFSNNQIVAFIIAIAISFFIFYGFEALADLNISESLRSFGMFDHFKSISRGVIDTKDIVYFLSVTIFFLFLTHIKLDAE</sequence>
<dbReference type="PANTHER" id="PTHR30294:SF29">
    <property type="entry name" value="MULTIDRUG ABC TRANSPORTER PERMEASE YBHS-RELATED"/>
    <property type="match status" value="1"/>
</dbReference>
<evidence type="ECO:0000256" key="5">
    <source>
        <dbReference type="ARBA" id="ARBA00023136"/>
    </source>
</evidence>
<dbReference type="InterPro" id="IPR019860">
    <property type="entry name" value="Motility-assoc_ABC_perm_GldF"/>
</dbReference>
<feature type="transmembrane region" description="Helical" evidence="6">
    <location>
        <begin position="95"/>
        <end position="117"/>
    </location>
</feature>
<accession>A0A3N4ND91</accession>
<dbReference type="NCBIfam" id="TIGR03518">
    <property type="entry name" value="ABC_perm_GldF"/>
    <property type="match status" value="1"/>
</dbReference>
<feature type="transmembrane region" description="Helical" evidence="6">
    <location>
        <begin position="137"/>
        <end position="158"/>
    </location>
</feature>
<proteinExistence type="predicted"/>
<feature type="transmembrane region" description="Helical" evidence="6">
    <location>
        <begin position="56"/>
        <end position="74"/>
    </location>
</feature>
<dbReference type="AlphaFoldDB" id="A0A3N4ND91"/>
<keyword evidence="4 6" id="KW-1133">Transmembrane helix</keyword>
<dbReference type="InterPro" id="IPR051449">
    <property type="entry name" value="ABC-2_transporter_component"/>
</dbReference>
<reference evidence="7 8" key="1">
    <citation type="submission" date="2018-11" db="EMBL/GenBank/DDBJ databases">
        <title>Aureibaculum marinum gen. nov., sp. nov., a member of the family Flavobacteriaceae isolated from the Bohai Sea.</title>
        <authorList>
            <person name="Ji X."/>
        </authorList>
    </citation>
    <scope>NUCLEOTIDE SEQUENCE [LARGE SCALE GENOMIC DNA]</scope>
    <source>
        <strain evidence="7 8">BH-SD17</strain>
    </source>
</reference>
<protein>
    <submittedName>
        <fullName evidence="7">Gliding motility-associated ABC transporter permease subunit GldF</fullName>
    </submittedName>
</protein>